<dbReference type="InterPro" id="IPR046536">
    <property type="entry name" value="DUF6601"/>
</dbReference>
<feature type="transmembrane region" description="Helical" evidence="1">
    <location>
        <begin position="195"/>
        <end position="216"/>
    </location>
</feature>
<name>A0A136IQQ3_9PEZI</name>
<dbReference type="PANTHER" id="PTHR34414">
    <property type="entry name" value="HET DOMAIN-CONTAINING PROTEIN-RELATED"/>
    <property type="match status" value="1"/>
</dbReference>
<keyword evidence="1" id="KW-0812">Transmembrane</keyword>
<evidence type="ECO:0000313" key="2">
    <source>
        <dbReference type="EMBL" id="KXJ87253.1"/>
    </source>
</evidence>
<dbReference type="InParanoid" id="A0A136IQQ3"/>
<proteinExistence type="predicted"/>
<dbReference type="Pfam" id="PF20246">
    <property type="entry name" value="DUF6601"/>
    <property type="match status" value="1"/>
</dbReference>
<keyword evidence="1" id="KW-0472">Membrane</keyword>
<reference evidence="3" key="1">
    <citation type="submission" date="2016-02" db="EMBL/GenBank/DDBJ databases">
        <title>Draft genome sequence of Microdochium bolleyi, a fungal endophyte of beachgrass.</title>
        <authorList>
            <consortium name="DOE Joint Genome Institute"/>
            <person name="David A.S."/>
            <person name="May G."/>
            <person name="Haridas S."/>
            <person name="Lim J."/>
            <person name="Wang M."/>
            <person name="Labutti K."/>
            <person name="Lipzen A."/>
            <person name="Barry K."/>
            <person name="Grigoriev I.V."/>
        </authorList>
    </citation>
    <scope>NUCLEOTIDE SEQUENCE [LARGE SCALE GENOMIC DNA]</scope>
    <source>
        <strain evidence="3">J235TASD1</strain>
    </source>
</reference>
<accession>A0A136IQQ3</accession>
<protein>
    <submittedName>
        <fullName evidence="2">Uncharacterized protein</fullName>
    </submittedName>
</protein>
<evidence type="ECO:0000313" key="3">
    <source>
        <dbReference type="Proteomes" id="UP000070501"/>
    </source>
</evidence>
<gene>
    <name evidence="2" type="ORF">Micbo1qcDRAFT_124912</name>
</gene>
<keyword evidence="1" id="KW-1133">Transmembrane helix</keyword>
<keyword evidence="3" id="KW-1185">Reference proteome</keyword>
<dbReference type="STRING" id="196109.A0A136IQQ3"/>
<dbReference type="Proteomes" id="UP000070501">
    <property type="component" value="Unassembled WGS sequence"/>
</dbReference>
<dbReference type="EMBL" id="KQ964263">
    <property type="protein sequence ID" value="KXJ87253.1"/>
    <property type="molecule type" value="Genomic_DNA"/>
</dbReference>
<dbReference type="AlphaFoldDB" id="A0A136IQQ3"/>
<sequence length="282" mass="32658">MDILAFLACDLQTPRLDGIHKYLWLAGLMQPARELHRQRLLGRTICITERPEEHLVWHESTIFIKPLPEYLLSHAFWTTSICPHEPLYRSALGLLWSYIWLVRTKPDLKIAHETGLLPADIHWASWSRIARDILALDDDQMMWREVGPRYAYGELRLTRLNALYRLGFTGFSPRNLVRAYMTGSQRYTTLFQRNFGWLLAVFVYITVVLSGMQVALATGRFADDQPFQELCYVVSLASMVLVVAAIVVVFIVWLGLFCFHLLSTIFFHKRIRARREKAASSS</sequence>
<dbReference type="OrthoDB" id="5086500at2759"/>
<feature type="transmembrane region" description="Helical" evidence="1">
    <location>
        <begin position="236"/>
        <end position="267"/>
    </location>
</feature>
<dbReference type="PANTHER" id="PTHR34414:SF1">
    <property type="entry name" value="SUBTILISIN-LIKE SERINE PROTEASE"/>
    <property type="match status" value="1"/>
</dbReference>
<organism evidence="2 3">
    <name type="scientific">Microdochium bolleyi</name>
    <dbReference type="NCBI Taxonomy" id="196109"/>
    <lineage>
        <taxon>Eukaryota</taxon>
        <taxon>Fungi</taxon>
        <taxon>Dikarya</taxon>
        <taxon>Ascomycota</taxon>
        <taxon>Pezizomycotina</taxon>
        <taxon>Sordariomycetes</taxon>
        <taxon>Xylariomycetidae</taxon>
        <taxon>Xylariales</taxon>
        <taxon>Microdochiaceae</taxon>
        <taxon>Microdochium</taxon>
    </lineage>
</organism>
<evidence type="ECO:0000256" key="1">
    <source>
        <dbReference type="SAM" id="Phobius"/>
    </source>
</evidence>